<dbReference type="RefSeq" id="WP_205745361.1">
    <property type="nucleotide sequence ID" value="NZ_BMHA01000009.1"/>
</dbReference>
<reference evidence="3" key="1">
    <citation type="journal article" date="2014" name="Int. J. Syst. Evol. Microbiol.">
        <title>Complete genome sequence of Corynebacterium casei LMG S-19264T (=DSM 44701T), isolated from a smear-ripened cheese.</title>
        <authorList>
            <consortium name="US DOE Joint Genome Institute (JGI-PGF)"/>
            <person name="Walter F."/>
            <person name="Albersmeier A."/>
            <person name="Kalinowski J."/>
            <person name="Ruckert C."/>
        </authorList>
    </citation>
    <scope>NUCLEOTIDE SEQUENCE</scope>
    <source>
        <strain evidence="3">CGMCC 1.14988</strain>
    </source>
</reference>
<dbReference type="Proteomes" id="UP000650511">
    <property type="component" value="Unassembled WGS sequence"/>
</dbReference>
<evidence type="ECO:0000313" key="3">
    <source>
        <dbReference type="EMBL" id="GGI07608.1"/>
    </source>
</evidence>
<evidence type="ECO:0008006" key="5">
    <source>
        <dbReference type="Google" id="ProtNLM"/>
    </source>
</evidence>
<protein>
    <recommendedName>
        <fullName evidence="5">Aminomethyltransferase folate-binding domain-containing protein</fullName>
    </recommendedName>
</protein>
<keyword evidence="1" id="KW-0809">Transit peptide</keyword>
<feature type="region of interest" description="Disordered" evidence="2">
    <location>
        <begin position="290"/>
        <end position="310"/>
    </location>
</feature>
<gene>
    <name evidence="3" type="ORF">GCM10011354_24940</name>
</gene>
<keyword evidence="4" id="KW-1185">Reference proteome</keyword>
<dbReference type="PANTHER" id="PTHR22602:SF0">
    <property type="entry name" value="TRANSFERASE CAF17, MITOCHONDRIAL-RELATED"/>
    <property type="match status" value="1"/>
</dbReference>
<accession>A0A8J3ABL6</accession>
<dbReference type="SUPFAM" id="SSF103025">
    <property type="entry name" value="Folate-binding domain"/>
    <property type="match status" value="1"/>
</dbReference>
<dbReference type="AlphaFoldDB" id="A0A8J3ABL6"/>
<evidence type="ECO:0000256" key="2">
    <source>
        <dbReference type="SAM" id="MobiDB-lite"/>
    </source>
</evidence>
<proteinExistence type="predicted"/>
<evidence type="ECO:0000256" key="1">
    <source>
        <dbReference type="ARBA" id="ARBA00022946"/>
    </source>
</evidence>
<name>A0A8J3ABL6_9ACTN</name>
<dbReference type="InterPro" id="IPR017703">
    <property type="entry name" value="YgfZ/GCV_T_CS"/>
</dbReference>
<dbReference type="InterPro" id="IPR027266">
    <property type="entry name" value="TrmE/GcvT-like"/>
</dbReference>
<organism evidence="3 4">
    <name type="scientific">Egicoccus halophilus</name>
    <dbReference type="NCBI Taxonomy" id="1670830"/>
    <lineage>
        <taxon>Bacteria</taxon>
        <taxon>Bacillati</taxon>
        <taxon>Actinomycetota</taxon>
        <taxon>Nitriliruptoria</taxon>
        <taxon>Egicoccales</taxon>
        <taxon>Egicoccaceae</taxon>
        <taxon>Egicoccus</taxon>
    </lineage>
</organism>
<dbReference type="Gene3D" id="3.30.1360.120">
    <property type="entry name" value="Probable tRNA modification gtpase trme, domain 1"/>
    <property type="match status" value="1"/>
</dbReference>
<dbReference type="EMBL" id="BMHA01000009">
    <property type="protein sequence ID" value="GGI07608.1"/>
    <property type="molecule type" value="Genomic_DNA"/>
</dbReference>
<dbReference type="PANTHER" id="PTHR22602">
    <property type="entry name" value="TRANSFERASE CAF17, MITOCHONDRIAL-RELATED"/>
    <property type="match status" value="1"/>
</dbReference>
<comment type="caution">
    <text evidence="3">The sequence shown here is derived from an EMBL/GenBank/DDBJ whole genome shotgun (WGS) entry which is preliminary data.</text>
</comment>
<sequence length="310" mass="32441">MPIVFPLDLRRVEVTGDDRVRYLEDVTSQALASAPPGTVHGALYLDVHGAPQAMFDVAVLPDRLALLVPADAEAVVVEQLGGRTFLLDARFAATDHVVVALRDDDDGAVARAAGLHARTGRCHPGGDVLVIGRDGGVDVVGPTGAVEGAVTALLDAGATRGDATDAERWRIAAGQPAWGVEVTSPHLPEELGLLPTHVHLAKGCYPGQEAVARMWMLGRPRRRLARVAVHGEVAPGWEAGSGRRKVRVTSLAPDGGEALAFVPGDVEVGATLPEDGDHEGGPHVEVVALVGDTATPPGADPDVTRRRDRR</sequence>
<evidence type="ECO:0000313" key="4">
    <source>
        <dbReference type="Proteomes" id="UP000650511"/>
    </source>
</evidence>
<dbReference type="InterPro" id="IPR045179">
    <property type="entry name" value="YgfZ/GcvT"/>
</dbReference>
<dbReference type="NCBIfam" id="TIGR03317">
    <property type="entry name" value="ygfZ_signature"/>
    <property type="match status" value="1"/>
</dbReference>
<dbReference type="GO" id="GO:0016226">
    <property type="term" value="P:iron-sulfur cluster assembly"/>
    <property type="evidence" value="ECO:0007669"/>
    <property type="project" value="TreeGrafter"/>
</dbReference>
<reference evidence="3" key="2">
    <citation type="submission" date="2020-09" db="EMBL/GenBank/DDBJ databases">
        <authorList>
            <person name="Sun Q."/>
            <person name="Zhou Y."/>
        </authorList>
    </citation>
    <scope>NUCLEOTIDE SEQUENCE</scope>
    <source>
        <strain evidence="3">CGMCC 1.14988</strain>
    </source>
</reference>